<dbReference type="Pfam" id="PF01544">
    <property type="entry name" value="CorA"/>
    <property type="match status" value="1"/>
</dbReference>
<evidence type="ECO:0000256" key="5">
    <source>
        <dbReference type="SAM" id="MobiDB-lite"/>
    </source>
</evidence>
<feature type="region of interest" description="Disordered" evidence="5">
    <location>
        <begin position="1474"/>
        <end position="1495"/>
    </location>
</feature>
<feature type="region of interest" description="Disordered" evidence="5">
    <location>
        <begin position="1"/>
        <end position="27"/>
    </location>
</feature>
<proteinExistence type="predicted"/>
<dbReference type="PANTHER" id="PTHR46494:SF1">
    <property type="entry name" value="CORA FAMILY METAL ION TRANSPORTER (EUROFUNG)"/>
    <property type="match status" value="1"/>
</dbReference>
<sequence>MDRSYDPELAEGKQRNPSLEAEARRSSHQVEQELSLPTHLVSDSEVPVVFIDDQTSKRYLFPFKEAKTWDGFHKLIEEVYDRYQDVEIRIAILHQKFDLLTSGNERILPSVWESLIRPGWEVHLCLWSNTLSQSSTSQSDTTSDADMNRDITHQTVTVDEDNSIDYVPVPSRQSNPQDILFIGEESEHDDYADSETLADEEGEGGSLSDPDPPRTVVHPTDKEGNKLVIPITMSMVQKQQSLGLEHQKPKMKQDMKTEFRRILNAHLTTKENRTILQLHTLSGPQNSLIDSSISMWWYHLHADNLDFAQFKEACLSVPGLNVRLKTATTELLSQVEKETLRNFVDGIFVVPGTVFRAEVINGVGKDSESLSVTFSCVPFFEIQPPPKSTPPNIERRHPVRTLMQSYYPQEPTRERDSEQAYRKYGDNMNDLIHVPLMWMMNIGPKVIVTCGYKDFKHSLGESIMTVEEDMKRSDARSDPRARPVDLQRPTTIRLTDWDGRIMLYTPAECGTYLELEQKLRELRPSARSRDTSNLQLTWAGEGGESLVKPGEWLQILQCENLMTVDLSISDKQNATASTKEKDVEVLTYDAKNDLVPPFFQWPRHEPIPGQETVQLDAQTNRTKNDEGKLADRGNARVLLPEQETYYLELIGKMLVSETLDSNYATHVVERTFTSTKYYEELLEGTLEELRRDYPSVLLNTEHTPPNSESKNQHDIGSDRKTKHECIVGVQTLKLFSQAKEIITILERLFKLFVSDVDGDAVLRKVWGAVSQIMKIIVQVQKRGQAGWNLMDPAGPYRDIGMIWVIRNWHLLQGPNFAPSPLHGHVSRKIAKCRRCREDKIYYDLHQAVNHLDSHIQELRSEGVDIKHDDINMDDYIRNGKEIWTEDSNTHFMTILSHVLEKAYSLLSEADQIAKGVRTLNGTMSNRYQFPLELVKSLRMLVVFVFAAERFVHYTEDICQRLPNYISELSREDAERFPEEDEVPYSSTSLEVLDRFYENAKLSLLQARKELCVMVRSGSQENVMTRISLGPEYVLGWFTRRLLVKPAVQTEENSLRIADLYRAYLSTLQFQVNHHPSKRLLRSINLLQEELTALDMVNSWQTNLVENYTAVLDDMSYGINIPFRRANFPYEQSLLDSCLKSLAEDHGGYTELMDRCRPLAESAKQSIEINEEDHGKAILVFTIVTGIFLPLSFVTSYLGMNTSDIRDMTSKQSLFWEIAVPLTVVTLGSILFIAYKGDSLQEHLSAYSRLLTGKPTPQQSLYCKFSRRKQQHASGANTDLGSASYAHIRQDEAEFTMPVPLTSFGATKPPPIPVFEAKLVPSMLKSGPRDRLYEPYGRANSLAYAPVSPGYLPASPRYAPPPPLRSQRLHLDQAPNYGGAVADTIGITAPNFPKIHKMYLAAQTLAYYNLPWEYDADDPNYLIILQELPRQELEMMFEHTRQLRRRVRGRAVRAPMMDRAFSQNKGPEYAWVKKRRGTAGRRRGVDGDGERGVRGRTRVPDVPVYQIVPP</sequence>
<dbReference type="Pfam" id="PF22893">
    <property type="entry name" value="ULD_2"/>
    <property type="match status" value="1"/>
</dbReference>
<feature type="domain" description="Ubiquitin-like" evidence="7">
    <location>
        <begin position="47"/>
        <end position="128"/>
    </location>
</feature>
<dbReference type="InterPro" id="IPR045863">
    <property type="entry name" value="CorA_TM1_TM2"/>
</dbReference>
<evidence type="ECO:0000313" key="9">
    <source>
        <dbReference type="Proteomes" id="UP000799536"/>
    </source>
</evidence>
<dbReference type="Gene3D" id="1.20.58.340">
    <property type="entry name" value="Magnesium transport protein CorA, transmembrane region"/>
    <property type="match status" value="1"/>
</dbReference>
<evidence type="ECO:0000256" key="2">
    <source>
        <dbReference type="ARBA" id="ARBA00022692"/>
    </source>
</evidence>
<feature type="compositionally biased region" description="Acidic residues" evidence="5">
    <location>
        <begin position="188"/>
        <end position="203"/>
    </location>
</feature>
<feature type="transmembrane region" description="Helical" evidence="6">
    <location>
        <begin position="1213"/>
        <end position="1234"/>
    </location>
</feature>
<protein>
    <recommendedName>
        <fullName evidence="7">Ubiquitin-like domain-containing protein</fullName>
    </recommendedName>
</protein>
<organism evidence="8 9">
    <name type="scientific">Delitschia confertaspora ATCC 74209</name>
    <dbReference type="NCBI Taxonomy" id="1513339"/>
    <lineage>
        <taxon>Eukaryota</taxon>
        <taxon>Fungi</taxon>
        <taxon>Dikarya</taxon>
        <taxon>Ascomycota</taxon>
        <taxon>Pezizomycotina</taxon>
        <taxon>Dothideomycetes</taxon>
        <taxon>Pleosporomycetidae</taxon>
        <taxon>Pleosporales</taxon>
        <taxon>Delitschiaceae</taxon>
        <taxon>Delitschia</taxon>
    </lineage>
</organism>
<accession>A0A9P4JN97</accession>
<reference evidence="8" key="1">
    <citation type="journal article" date="2020" name="Stud. Mycol.">
        <title>101 Dothideomycetes genomes: a test case for predicting lifestyles and emergence of pathogens.</title>
        <authorList>
            <person name="Haridas S."/>
            <person name="Albert R."/>
            <person name="Binder M."/>
            <person name="Bloem J."/>
            <person name="Labutti K."/>
            <person name="Salamov A."/>
            <person name="Andreopoulos B."/>
            <person name="Baker S."/>
            <person name="Barry K."/>
            <person name="Bills G."/>
            <person name="Bluhm B."/>
            <person name="Cannon C."/>
            <person name="Castanera R."/>
            <person name="Culley D."/>
            <person name="Daum C."/>
            <person name="Ezra D."/>
            <person name="Gonzalez J."/>
            <person name="Henrissat B."/>
            <person name="Kuo A."/>
            <person name="Liang C."/>
            <person name="Lipzen A."/>
            <person name="Lutzoni F."/>
            <person name="Magnuson J."/>
            <person name="Mondo S."/>
            <person name="Nolan M."/>
            <person name="Ohm R."/>
            <person name="Pangilinan J."/>
            <person name="Park H.-J."/>
            <person name="Ramirez L."/>
            <person name="Alfaro M."/>
            <person name="Sun H."/>
            <person name="Tritt A."/>
            <person name="Yoshinaga Y."/>
            <person name="Zwiers L.-H."/>
            <person name="Turgeon B."/>
            <person name="Goodwin S."/>
            <person name="Spatafora J."/>
            <person name="Crous P."/>
            <person name="Grigoriev I."/>
        </authorList>
    </citation>
    <scope>NUCLEOTIDE SEQUENCE</scope>
    <source>
        <strain evidence="8">ATCC 74209</strain>
    </source>
</reference>
<feature type="transmembrane region" description="Helical" evidence="6">
    <location>
        <begin position="1176"/>
        <end position="1201"/>
    </location>
</feature>
<dbReference type="GO" id="GO:0050897">
    <property type="term" value="F:cobalt ion binding"/>
    <property type="evidence" value="ECO:0007669"/>
    <property type="project" value="TreeGrafter"/>
</dbReference>
<dbReference type="SUPFAM" id="SSF144083">
    <property type="entry name" value="Magnesium transport protein CorA, transmembrane region"/>
    <property type="match status" value="1"/>
</dbReference>
<dbReference type="GO" id="GO:0015095">
    <property type="term" value="F:magnesium ion transmembrane transporter activity"/>
    <property type="evidence" value="ECO:0007669"/>
    <property type="project" value="TreeGrafter"/>
</dbReference>
<feature type="compositionally biased region" description="Polar residues" evidence="5">
    <location>
        <begin position="698"/>
        <end position="709"/>
    </location>
</feature>
<keyword evidence="2 6" id="KW-0812">Transmembrane</keyword>
<feature type="compositionally biased region" description="Basic and acidic residues" evidence="5">
    <location>
        <begin position="1"/>
        <end position="14"/>
    </location>
</feature>
<evidence type="ECO:0000256" key="4">
    <source>
        <dbReference type="ARBA" id="ARBA00023136"/>
    </source>
</evidence>
<feature type="compositionally biased region" description="Basic and acidic residues" evidence="5">
    <location>
        <begin position="1482"/>
        <end position="1492"/>
    </location>
</feature>
<evidence type="ECO:0000256" key="6">
    <source>
        <dbReference type="SAM" id="Phobius"/>
    </source>
</evidence>
<feature type="region of interest" description="Disordered" evidence="5">
    <location>
        <begin position="188"/>
        <end position="221"/>
    </location>
</feature>
<dbReference type="OrthoDB" id="5430750at2759"/>
<evidence type="ECO:0000256" key="1">
    <source>
        <dbReference type="ARBA" id="ARBA00004651"/>
    </source>
</evidence>
<dbReference type="PANTHER" id="PTHR46494">
    <property type="entry name" value="CORA FAMILY METAL ION TRANSPORTER (EUROFUNG)"/>
    <property type="match status" value="1"/>
</dbReference>
<keyword evidence="3 6" id="KW-1133">Transmembrane helix</keyword>
<evidence type="ECO:0000313" key="8">
    <source>
        <dbReference type="EMBL" id="KAF2201374.1"/>
    </source>
</evidence>
<dbReference type="GO" id="GO:0000287">
    <property type="term" value="F:magnesium ion binding"/>
    <property type="evidence" value="ECO:0007669"/>
    <property type="project" value="TreeGrafter"/>
</dbReference>
<dbReference type="InterPro" id="IPR054464">
    <property type="entry name" value="ULD_fung"/>
</dbReference>
<dbReference type="EMBL" id="ML993978">
    <property type="protein sequence ID" value="KAF2201374.1"/>
    <property type="molecule type" value="Genomic_DNA"/>
</dbReference>
<dbReference type="InterPro" id="IPR002523">
    <property type="entry name" value="MgTranspt_CorA/ZnTranspt_ZntB"/>
</dbReference>
<name>A0A9P4JN97_9PLEO</name>
<evidence type="ECO:0000259" key="7">
    <source>
        <dbReference type="Pfam" id="PF22893"/>
    </source>
</evidence>
<keyword evidence="4 6" id="KW-0472">Membrane</keyword>
<comment type="subcellular location">
    <subcellularLocation>
        <location evidence="1">Cell membrane</location>
        <topology evidence="1">Multi-pass membrane protein</topology>
    </subcellularLocation>
</comment>
<dbReference type="GO" id="GO:0015087">
    <property type="term" value="F:cobalt ion transmembrane transporter activity"/>
    <property type="evidence" value="ECO:0007669"/>
    <property type="project" value="TreeGrafter"/>
</dbReference>
<dbReference type="Proteomes" id="UP000799536">
    <property type="component" value="Unassembled WGS sequence"/>
</dbReference>
<evidence type="ECO:0000256" key="3">
    <source>
        <dbReference type="ARBA" id="ARBA00022989"/>
    </source>
</evidence>
<comment type="caution">
    <text evidence="8">The sequence shown here is derived from an EMBL/GenBank/DDBJ whole genome shotgun (WGS) entry which is preliminary data.</text>
</comment>
<dbReference type="GO" id="GO:0005886">
    <property type="term" value="C:plasma membrane"/>
    <property type="evidence" value="ECO:0007669"/>
    <property type="project" value="UniProtKB-SubCell"/>
</dbReference>
<keyword evidence="9" id="KW-1185">Reference proteome</keyword>
<gene>
    <name evidence="8" type="ORF">GQ43DRAFT_440636</name>
</gene>
<feature type="region of interest" description="Disordered" evidence="5">
    <location>
        <begin position="698"/>
        <end position="718"/>
    </location>
</feature>